<comment type="subcellular location">
    <subcellularLocation>
        <location evidence="1">Cell membrane</location>
        <topology evidence="1">Single-pass type I membrane protein</topology>
    </subcellularLocation>
    <subcellularLocation>
        <location evidence="2">Secreted</location>
    </subcellularLocation>
</comment>
<dbReference type="PANTHER" id="PTHR11100:SF18">
    <property type="entry name" value="PRO-NEUREGULIN-3, MEMBRANE-BOUND ISOFORM"/>
    <property type="match status" value="1"/>
</dbReference>
<keyword evidence="6" id="KW-0812">Transmembrane</keyword>
<evidence type="ECO:0000256" key="7">
    <source>
        <dbReference type="ARBA" id="ARBA00022989"/>
    </source>
</evidence>
<evidence type="ECO:0000256" key="1">
    <source>
        <dbReference type="ARBA" id="ARBA00004251"/>
    </source>
</evidence>
<keyword evidence="8" id="KW-0339">Growth factor</keyword>
<dbReference type="GO" id="GO:0035556">
    <property type="term" value="P:intracellular signal transduction"/>
    <property type="evidence" value="ECO:0007669"/>
    <property type="project" value="TreeGrafter"/>
</dbReference>
<keyword evidence="5" id="KW-0245">EGF-like domain</keyword>
<proteinExistence type="predicted"/>
<dbReference type="InterPro" id="IPR040180">
    <property type="entry name" value="Neuregulin"/>
</dbReference>
<dbReference type="Gene3D" id="2.10.25.10">
    <property type="entry name" value="Laminin"/>
    <property type="match status" value="1"/>
</dbReference>
<dbReference type="GO" id="GO:0048513">
    <property type="term" value="P:animal organ development"/>
    <property type="evidence" value="ECO:0007669"/>
    <property type="project" value="TreeGrafter"/>
</dbReference>
<comment type="caution">
    <text evidence="11">The sequence shown here is derived from an EMBL/GenBank/DDBJ whole genome shotgun (WGS) entry which is preliminary data.</text>
</comment>
<sequence>MKLDELTSSNTNFIKFDPYDFVCTPIHLRLLISYLVNHYVVDLSKRNTNPFSMVSLEWTLANSITPFRTVSKVEWEVFKLTSELEPIPADQGAAEMTVGRGMASDEWSDVYANTTTYSTERSEHFKPCRDKDLAYCLNDGECFVIETLTGSHKHCRNFKNFGNGAFVAYFTGVESGSHRN</sequence>
<dbReference type="GO" id="GO:0005886">
    <property type="term" value="C:plasma membrane"/>
    <property type="evidence" value="ECO:0007669"/>
    <property type="project" value="UniProtKB-SubCell"/>
</dbReference>
<evidence type="ECO:0000313" key="11">
    <source>
        <dbReference type="EMBL" id="MXQ85719.1"/>
    </source>
</evidence>
<evidence type="ECO:0000256" key="10">
    <source>
        <dbReference type="ARBA" id="ARBA00023157"/>
    </source>
</evidence>
<gene>
    <name evidence="11" type="ORF">E5288_WYG016412</name>
</gene>
<evidence type="ECO:0000256" key="4">
    <source>
        <dbReference type="ARBA" id="ARBA00022525"/>
    </source>
</evidence>
<name>A0A6B0R6B2_9CETA</name>
<evidence type="ECO:0000256" key="6">
    <source>
        <dbReference type="ARBA" id="ARBA00022692"/>
    </source>
</evidence>
<keyword evidence="3" id="KW-1003">Cell membrane</keyword>
<dbReference type="Proteomes" id="UP000322234">
    <property type="component" value="Unassembled WGS sequence"/>
</dbReference>
<dbReference type="GO" id="GO:0005615">
    <property type="term" value="C:extracellular space"/>
    <property type="evidence" value="ECO:0007669"/>
    <property type="project" value="TreeGrafter"/>
</dbReference>
<evidence type="ECO:0000256" key="3">
    <source>
        <dbReference type="ARBA" id="ARBA00022475"/>
    </source>
</evidence>
<keyword evidence="12" id="KW-1185">Reference proteome</keyword>
<dbReference type="FunFam" id="2.10.25.10:FF:001131">
    <property type="entry name" value="pro-neuregulin-3, membrane-bound isoform"/>
    <property type="match status" value="1"/>
</dbReference>
<dbReference type="EMBL" id="VBQZ03000028">
    <property type="protein sequence ID" value="MXQ85719.1"/>
    <property type="molecule type" value="Genomic_DNA"/>
</dbReference>
<dbReference type="GO" id="GO:0045499">
    <property type="term" value="F:chemorepellent activity"/>
    <property type="evidence" value="ECO:0007669"/>
    <property type="project" value="TreeGrafter"/>
</dbReference>
<dbReference type="GO" id="GO:0007399">
    <property type="term" value="P:nervous system development"/>
    <property type="evidence" value="ECO:0007669"/>
    <property type="project" value="InterPro"/>
</dbReference>
<dbReference type="GO" id="GO:0008083">
    <property type="term" value="F:growth factor activity"/>
    <property type="evidence" value="ECO:0007669"/>
    <property type="project" value="UniProtKB-KW"/>
</dbReference>
<protein>
    <submittedName>
        <fullName evidence="11">Uncharacterized protein</fullName>
    </submittedName>
</protein>
<evidence type="ECO:0000256" key="5">
    <source>
        <dbReference type="ARBA" id="ARBA00022536"/>
    </source>
</evidence>
<keyword evidence="10" id="KW-1015">Disulfide bond</keyword>
<dbReference type="AlphaFoldDB" id="A0A6B0R6B2"/>
<keyword evidence="7" id="KW-1133">Transmembrane helix</keyword>
<accession>A0A6B0R6B2</accession>
<organism evidence="11 12">
    <name type="scientific">Bos mutus</name>
    <name type="common">wild yak</name>
    <dbReference type="NCBI Taxonomy" id="72004"/>
    <lineage>
        <taxon>Eukaryota</taxon>
        <taxon>Metazoa</taxon>
        <taxon>Chordata</taxon>
        <taxon>Craniata</taxon>
        <taxon>Vertebrata</taxon>
        <taxon>Euteleostomi</taxon>
        <taxon>Mammalia</taxon>
        <taxon>Eutheria</taxon>
        <taxon>Laurasiatheria</taxon>
        <taxon>Artiodactyla</taxon>
        <taxon>Ruminantia</taxon>
        <taxon>Pecora</taxon>
        <taxon>Bovidae</taxon>
        <taxon>Bovinae</taxon>
        <taxon>Bos</taxon>
    </lineage>
</organism>
<dbReference type="PANTHER" id="PTHR11100">
    <property type="entry name" value="HEREGULIN-NEUREGULIN FAMILY MEMBER"/>
    <property type="match status" value="1"/>
</dbReference>
<reference evidence="11" key="1">
    <citation type="submission" date="2019-10" db="EMBL/GenBank/DDBJ databases">
        <title>The sequence and de novo assembly of the wild yak genome.</title>
        <authorList>
            <person name="Liu Y."/>
        </authorList>
    </citation>
    <scope>NUCLEOTIDE SEQUENCE [LARGE SCALE GENOMIC DNA]</scope>
    <source>
        <strain evidence="11">WY2019</strain>
    </source>
</reference>
<keyword evidence="4" id="KW-0964">Secreted</keyword>
<keyword evidence="9" id="KW-0472">Membrane</keyword>
<evidence type="ECO:0000256" key="2">
    <source>
        <dbReference type="ARBA" id="ARBA00004613"/>
    </source>
</evidence>
<evidence type="ECO:0000313" key="12">
    <source>
        <dbReference type="Proteomes" id="UP000322234"/>
    </source>
</evidence>
<evidence type="ECO:0000256" key="8">
    <source>
        <dbReference type="ARBA" id="ARBA00023030"/>
    </source>
</evidence>
<evidence type="ECO:0000256" key="9">
    <source>
        <dbReference type="ARBA" id="ARBA00023136"/>
    </source>
</evidence>